<name>A0A7J6X3N5_THATH</name>
<dbReference type="Proteomes" id="UP000554482">
    <property type="component" value="Unassembled WGS sequence"/>
</dbReference>
<accession>A0A7J6X3N5</accession>
<evidence type="ECO:0000256" key="1">
    <source>
        <dbReference type="SAM" id="MobiDB-lite"/>
    </source>
</evidence>
<dbReference type="AlphaFoldDB" id="A0A7J6X3N5"/>
<gene>
    <name evidence="2" type="ORF">FRX31_007427</name>
</gene>
<sequence>MSTGRVNEQATTLSRYPTPQTPSDLLKRQVHCPIQPTLQTLSDLLKRQVHYPTLSNTVKPSDLLKMTLCNTLRPVEDDTLQQPQAC</sequence>
<protein>
    <submittedName>
        <fullName evidence="2">Uncharacterized protein</fullName>
    </submittedName>
</protein>
<evidence type="ECO:0000313" key="2">
    <source>
        <dbReference type="EMBL" id="KAF5202982.1"/>
    </source>
</evidence>
<organism evidence="2 3">
    <name type="scientific">Thalictrum thalictroides</name>
    <name type="common">Rue-anemone</name>
    <name type="synonym">Anemone thalictroides</name>
    <dbReference type="NCBI Taxonomy" id="46969"/>
    <lineage>
        <taxon>Eukaryota</taxon>
        <taxon>Viridiplantae</taxon>
        <taxon>Streptophyta</taxon>
        <taxon>Embryophyta</taxon>
        <taxon>Tracheophyta</taxon>
        <taxon>Spermatophyta</taxon>
        <taxon>Magnoliopsida</taxon>
        <taxon>Ranunculales</taxon>
        <taxon>Ranunculaceae</taxon>
        <taxon>Thalictroideae</taxon>
        <taxon>Thalictrum</taxon>
    </lineage>
</organism>
<proteinExistence type="predicted"/>
<reference evidence="2 3" key="1">
    <citation type="submission" date="2020-06" db="EMBL/GenBank/DDBJ databases">
        <title>Transcriptomic and genomic resources for Thalictrum thalictroides and T. hernandezii: Facilitating candidate gene discovery in an emerging model plant lineage.</title>
        <authorList>
            <person name="Arias T."/>
            <person name="Riano-Pachon D.M."/>
            <person name="Di Stilio V.S."/>
        </authorList>
    </citation>
    <scope>NUCLEOTIDE SEQUENCE [LARGE SCALE GENOMIC DNA]</scope>
    <source>
        <strain evidence="3">cv. WT478/WT964</strain>
        <tissue evidence="2">Leaves</tissue>
    </source>
</reference>
<comment type="caution">
    <text evidence="2">The sequence shown here is derived from an EMBL/GenBank/DDBJ whole genome shotgun (WGS) entry which is preliminary data.</text>
</comment>
<feature type="region of interest" description="Disordered" evidence="1">
    <location>
        <begin position="1"/>
        <end position="24"/>
    </location>
</feature>
<dbReference type="EMBL" id="JABWDY010007378">
    <property type="protein sequence ID" value="KAF5202982.1"/>
    <property type="molecule type" value="Genomic_DNA"/>
</dbReference>
<keyword evidence="3" id="KW-1185">Reference proteome</keyword>
<feature type="compositionally biased region" description="Polar residues" evidence="1">
    <location>
        <begin position="1"/>
        <end position="23"/>
    </location>
</feature>
<evidence type="ECO:0000313" key="3">
    <source>
        <dbReference type="Proteomes" id="UP000554482"/>
    </source>
</evidence>